<dbReference type="EnsemblMetazoa" id="tetur01g10760.1">
    <property type="protein sequence ID" value="tetur01g10760.1"/>
    <property type="gene ID" value="tetur01g10760"/>
</dbReference>
<dbReference type="InterPro" id="IPR019819">
    <property type="entry name" value="Carboxylesterase_B_CS"/>
</dbReference>
<evidence type="ECO:0000259" key="2">
    <source>
        <dbReference type="Pfam" id="PF00135"/>
    </source>
</evidence>
<dbReference type="Gene3D" id="3.40.50.1820">
    <property type="entry name" value="alpha/beta hydrolase"/>
    <property type="match status" value="1"/>
</dbReference>
<dbReference type="SUPFAM" id="SSF53474">
    <property type="entry name" value="alpha/beta-Hydrolases"/>
    <property type="match status" value="1"/>
</dbReference>
<protein>
    <recommendedName>
        <fullName evidence="2">Carboxylesterase type B domain-containing protein</fullName>
    </recommendedName>
</protein>
<dbReference type="Proteomes" id="UP000015104">
    <property type="component" value="Unassembled WGS sequence"/>
</dbReference>
<reference evidence="4" key="1">
    <citation type="submission" date="2011-08" db="EMBL/GenBank/DDBJ databases">
        <authorList>
            <person name="Rombauts S."/>
        </authorList>
    </citation>
    <scope>NUCLEOTIDE SEQUENCE</scope>
    <source>
        <strain evidence="4">London</strain>
    </source>
</reference>
<evidence type="ECO:0000313" key="4">
    <source>
        <dbReference type="Proteomes" id="UP000015104"/>
    </source>
</evidence>
<name>T1JSJ7_TETUR</name>
<keyword evidence="4" id="KW-1185">Reference proteome</keyword>
<organism evidence="3 4">
    <name type="scientific">Tetranychus urticae</name>
    <name type="common">Two-spotted spider mite</name>
    <dbReference type="NCBI Taxonomy" id="32264"/>
    <lineage>
        <taxon>Eukaryota</taxon>
        <taxon>Metazoa</taxon>
        <taxon>Ecdysozoa</taxon>
        <taxon>Arthropoda</taxon>
        <taxon>Chelicerata</taxon>
        <taxon>Arachnida</taxon>
        <taxon>Acari</taxon>
        <taxon>Acariformes</taxon>
        <taxon>Trombidiformes</taxon>
        <taxon>Prostigmata</taxon>
        <taxon>Eleutherengona</taxon>
        <taxon>Raphignathae</taxon>
        <taxon>Tetranychoidea</taxon>
        <taxon>Tetranychidae</taxon>
        <taxon>Tetranychus</taxon>
    </lineage>
</organism>
<dbReference type="PROSITE" id="PS00941">
    <property type="entry name" value="CARBOXYLESTERASE_B_2"/>
    <property type="match status" value="1"/>
</dbReference>
<evidence type="ECO:0000313" key="3">
    <source>
        <dbReference type="EnsemblMetazoa" id="tetur01g10760.1"/>
    </source>
</evidence>
<accession>T1JSJ7</accession>
<dbReference type="ESTHER" id="tetur-t1jsj7">
    <property type="family name" value="Cholinesterase-like"/>
</dbReference>
<dbReference type="EMBL" id="CAEY01000461">
    <property type="status" value="NOT_ANNOTATED_CDS"/>
    <property type="molecule type" value="Genomic_DNA"/>
</dbReference>
<dbReference type="STRING" id="32264.T1JSJ7"/>
<evidence type="ECO:0000256" key="1">
    <source>
        <dbReference type="ARBA" id="ARBA00023180"/>
    </source>
</evidence>
<feature type="domain" description="Carboxylesterase type B" evidence="2">
    <location>
        <begin position="58"/>
        <end position="554"/>
    </location>
</feature>
<dbReference type="InterPro" id="IPR002018">
    <property type="entry name" value="CarbesteraseB"/>
</dbReference>
<dbReference type="Pfam" id="PF00135">
    <property type="entry name" value="COesterase"/>
    <property type="match status" value="1"/>
</dbReference>
<dbReference type="HOGENOM" id="CLU_006586_13_0_1"/>
<dbReference type="eggNOG" id="KOG1516">
    <property type="taxonomic scope" value="Eukaryota"/>
</dbReference>
<reference evidence="3" key="2">
    <citation type="submission" date="2015-06" db="UniProtKB">
        <authorList>
            <consortium name="EnsemblMetazoa"/>
        </authorList>
    </citation>
    <scope>IDENTIFICATION</scope>
</reference>
<dbReference type="PANTHER" id="PTHR11559">
    <property type="entry name" value="CARBOXYLESTERASE"/>
    <property type="match status" value="1"/>
</dbReference>
<keyword evidence="1" id="KW-0325">Glycoprotein</keyword>
<dbReference type="AlphaFoldDB" id="T1JSJ7"/>
<sequence length="582" mass="65326">MNLENYIVYNGNIGDIFSLFSLTFSTFLEQIMHSNFVLTLLFGLWANVIQSKTTTEGPIVLTRHGAIQGSRSNVNGFAVERFLGIRYGLIPRRFVHSQVNNHSWTGILNATKYGSICPQDPSDLPMDEDCLFINIWRPAMSGTNKRLLPVLFWAHGSGYQHGSGAQNSGDLLAPYGNMVVVTFNYRLRSFGYAFGDENEIQGNQAVSDIISALKWVHQNIAFFGGDPSRVTYAGHSAGSMMGSIIPVLTALDDSLYSQLWLTSGVCVTPMYIEDTSVGLAKTKLLASKVGCGSDAPGPLTSQTISCLQTVDMSTILEHDSGSDIKKIGGADDPPFLPVYGTPLIPKPLVELFKSHPRIRKTTILNHIHQDEEGLLYSDLKPTNISEAYKMAFDHLAFVKKDLTKAQMQPFFEYYFNETNDSDPKALKTSLTNFLTDYTWGCTSLMLAELYSTYHSVRFGVFTYNLDKYGKEARPNGPYHGDEIELFFGEPFYNNPYSSKVGKGDFDYSMKDKIESLRLMKSLVDYVHGKMPTDWPELHFNKANPEKEPVVRIIDLVDKNVRYSKQHICRKWSKLFGYDIAKD</sequence>
<dbReference type="InterPro" id="IPR029058">
    <property type="entry name" value="AB_hydrolase_fold"/>
</dbReference>
<proteinExistence type="predicted"/>
<dbReference type="InterPro" id="IPR050309">
    <property type="entry name" value="Type-B_Carboxylest/Lipase"/>
</dbReference>